<name>A0ABS1E7N4_9GAMM</name>
<evidence type="ECO:0000313" key="2">
    <source>
        <dbReference type="EMBL" id="MBK1727520.1"/>
    </source>
</evidence>
<organism evidence="2 3">
    <name type="scientific">Halorhodospira neutriphila</name>
    <dbReference type="NCBI Taxonomy" id="168379"/>
    <lineage>
        <taxon>Bacteria</taxon>
        <taxon>Pseudomonadati</taxon>
        <taxon>Pseudomonadota</taxon>
        <taxon>Gammaproteobacteria</taxon>
        <taxon>Chromatiales</taxon>
        <taxon>Ectothiorhodospiraceae</taxon>
        <taxon>Halorhodospira</taxon>
    </lineage>
</organism>
<dbReference type="GO" id="GO:0008233">
    <property type="term" value="F:peptidase activity"/>
    <property type="evidence" value="ECO:0007669"/>
    <property type="project" value="UniProtKB-KW"/>
</dbReference>
<keyword evidence="3" id="KW-1185">Reference proteome</keyword>
<dbReference type="Proteomes" id="UP000738126">
    <property type="component" value="Unassembled WGS sequence"/>
</dbReference>
<dbReference type="PANTHER" id="PTHR38037">
    <property type="entry name" value="ZN_PROTEASE DOMAIN-CONTAINING PROTEIN"/>
    <property type="match status" value="1"/>
</dbReference>
<dbReference type="InterPro" id="IPR008503">
    <property type="entry name" value="Asp_endopeptidase"/>
</dbReference>
<evidence type="ECO:0000313" key="3">
    <source>
        <dbReference type="Proteomes" id="UP000738126"/>
    </source>
</evidence>
<feature type="domain" description="Retropepsin-like aspartic endopeptidase" evidence="1">
    <location>
        <begin position="6"/>
        <end position="139"/>
    </location>
</feature>
<dbReference type="RefSeq" id="WP_200260966.1">
    <property type="nucleotide sequence ID" value="NZ_NRSH01000168.1"/>
</dbReference>
<keyword evidence="2" id="KW-0645">Protease</keyword>
<sequence length="157" mass="18047">MAECPIIGWREWVALPELGIERLKAKVDTGAKTSALHAFSVIPFERDGRRWVRFGLHPRQRSTRTRLWCEAPVADRRAVTDSGGHREQRWVIETLLRLGDHAWRAELTLTARDTMRFRMLLGRTALAGRFIVDPQASYRMGRHRGAAPGRGRQTEYS</sequence>
<proteinExistence type="predicted"/>
<reference evidence="2 3" key="1">
    <citation type="journal article" date="2020" name="Microorganisms">
        <title>Osmotic Adaptation and Compatible Solute Biosynthesis of Phototrophic Bacteria as Revealed from Genome Analyses.</title>
        <authorList>
            <person name="Imhoff J.F."/>
            <person name="Rahn T."/>
            <person name="Kunzel S."/>
            <person name="Keller A."/>
            <person name="Neulinger S.C."/>
        </authorList>
    </citation>
    <scope>NUCLEOTIDE SEQUENCE [LARGE SCALE GENOMIC DNA]</scope>
    <source>
        <strain evidence="2 3">DSM 15116</strain>
    </source>
</reference>
<protein>
    <submittedName>
        <fullName evidence="2">ATP-dependent zinc protease</fullName>
    </submittedName>
</protein>
<gene>
    <name evidence="2" type="ORF">CKO13_10955</name>
</gene>
<comment type="caution">
    <text evidence="2">The sequence shown here is derived from an EMBL/GenBank/DDBJ whole genome shotgun (WGS) entry which is preliminary data.</text>
</comment>
<dbReference type="PANTHER" id="PTHR38037:SF1">
    <property type="entry name" value="ATP-DEPENDENT ZINC PROTEASE DOMAIN-CONTAINING PROTEIN-RELATED"/>
    <property type="match status" value="1"/>
</dbReference>
<dbReference type="Gene3D" id="2.40.70.10">
    <property type="entry name" value="Acid Proteases"/>
    <property type="match status" value="1"/>
</dbReference>
<accession>A0ABS1E7N4</accession>
<keyword evidence="2" id="KW-0378">Hydrolase</keyword>
<dbReference type="Pfam" id="PF05618">
    <property type="entry name" value="Zn_protease"/>
    <property type="match status" value="1"/>
</dbReference>
<dbReference type="InterPro" id="IPR021109">
    <property type="entry name" value="Peptidase_aspartic_dom_sf"/>
</dbReference>
<dbReference type="GO" id="GO:0006508">
    <property type="term" value="P:proteolysis"/>
    <property type="evidence" value="ECO:0007669"/>
    <property type="project" value="UniProtKB-KW"/>
</dbReference>
<dbReference type="EMBL" id="NRSH01000168">
    <property type="protein sequence ID" value="MBK1727520.1"/>
    <property type="molecule type" value="Genomic_DNA"/>
</dbReference>
<dbReference type="SUPFAM" id="SSF50630">
    <property type="entry name" value="Acid proteases"/>
    <property type="match status" value="1"/>
</dbReference>
<evidence type="ECO:0000259" key="1">
    <source>
        <dbReference type="Pfam" id="PF05618"/>
    </source>
</evidence>